<dbReference type="EMBL" id="JABWDY010029278">
    <property type="protein sequence ID" value="KAF5186453.1"/>
    <property type="molecule type" value="Genomic_DNA"/>
</dbReference>
<reference evidence="2 3" key="1">
    <citation type="submission" date="2020-06" db="EMBL/GenBank/DDBJ databases">
        <title>Transcriptomic and genomic resources for Thalictrum thalictroides and T. hernandezii: Facilitating candidate gene discovery in an emerging model plant lineage.</title>
        <authorList>
            <person name="Arias T."/>
            <person name="Riano-Pachon D.M."/>
            <person name="Di Stilio V.S."/>
        </authorList>
    </citation>
    <scope>NUCLEOTIDE SEQUENCE [LARGE SCALE GENOMIC DNA]</scope>
    <source>
        <strain evidence="3">cv. WT478/WT964</strain>
        <tissue evidence="2">Leaves</tissue>
    </source>
</reference>
<comment type="caution">
    <text evidence="2">The sequence shown here is derived from an EMBL/GenBank/DDBJ whole genome shotgun (WGS) entry which is preliminary data.</text>
</comment>
<organism evidence="2 3">
    <name type="scientific">Thalictrum thalictroides</name>
    <name type="common">Rue-anemone</name>
    <name type="synonym">Anemone thalictroides</name>
    <dbReference type="NCBI Taxonomy" id="46969"/>
    <lineage>
        <taxon>Eukaryota</taxon>
        <taxon>Viridiplantae</taxon>
        <taxon>Streptophyta</taxon>
        <taxon>Embryophyta</taxon>
        <taxon>Tracheophyta</taxon>
        <taxon>Spermatophyta</taxon>
        <taxon>Magnoliopsida</taxon>
        <taxon>Ranunculales</taxon>
        <taxon>Ranunculaceae</taxon>
        <taxon>Thalictroideae</taxon>
        <taxon>Thalictrum</taxon>
    </lineage>
</organism>
<dbReference type="AlphaFoldDB" id="A0A7J6VNJ1"/>
<dbReference type="Proteomes" id="UP000554482">
    <property type="component" value="Unassembled WGS sequence"/>
</dbReference>
<feature type="region of interest" description="Disordered" evidence="1">
    <location>
        <begin position="1"/>
        <end position="64"/>
    </location>
</feature>
<gene>
    <name evidence="2" type="ORF">FRX31_023960</name>
</gene>
<accession>A0A7J6VNJ1</accession>
<evidence type="ECO:0000256" key="1">
    <source>
        <dbReference type="SAM" id="MobiDB-lite"/>
    </source>
</evidence>
<feature type="region of interest" description="Disordered" evidence="1">
    <location>
        <begin position="124"/>
        <end position="143"/>
    </location>
</feature>
<evidence type="ECO:0000313" key="3">
    <source>
        <dbReference type="Proteomes" id="UP000554482"/>
    </source>
</evidence>
<evidence type="ECO:0000313" key="2">
    <source>
        <dbReference type="EMBL" id="KAF5186453.1"/>
    </source>
</evidence>
<protein>
    <submittedName>
        <fullName evidence="2">Uncharacterized protein</fullName>
    </submittedName>
</protein>
<sequence>MSDVIKAPNDKPQAPKIRKETNWQTHRRYRHEKAIYVPKSTVAGPSGSKNSQGQEIENPIPFGKGPDAVHNITPVNASDIPQREKQPVATYNAFEALNLHEDEIIPHIPLRKASASIPIPIQSQPVSPVPAEKAPTQSPMHPETQVFQGPAIQSSDEYTAPSLEIVTVQDQTHSDDNIPTKNLYAPDLQASNPNLHDGIFIIPPRPLMITNGEELSEGEEEPVVEVSNYGSDSEVRGRRYRTYAPQLMVTRSRSQGHQPSSKHCVKHVASHHMECPGCGQ</sequence>
<proteinExistence type="predicted"/>
<name>A0A7J6VNJ1_THATH</name>
<keyword evidence="3" id="KW-1185">Reference proteome</keyword>